<keyword evidence="2" id="KW-1185">Reference proteome</keyword>
<dbReference type="AlphaFoldDB" id="A0A5B7FSD0"/>
<reference evidence="1 2" key="1">
    <citation type="submission" date="2019-05" db="EMBL/GenBank/DDBJ databases">
        <title>Another draft genome of Portunus trituberculatus and its Hox gene families provides insights of decapod evolution.</title>
        <authorList>
            <person name="Jeong J.-H."/>
            <person name="Song I."/>
            <person name="Kim S."/>
            <person name="Choi T."/>
            <person name="Kim D."/>
            <person name="Ryu S."/>
            <person name="Kim W."/>
        </authorList>
    </citation>
    <scope>NUCLEOTIDE SEQUENCE [LARGE SCALE GENOMIC DNA]</scope>
    <source>
        <tissue evidence="1">Muscle</tissue>
    </source>
</reference>
<name>A0A5B7FSD0_PORTR</name>
<proteinExistence type="predicted"/>
<organism evidence="1 2">
    <name type="scientific">Portunus trituberculatus</name>
    <name type="common">Swimming crab</name>
    <name type="synonym">Neptunus trituberculatus</name>
    <dbReference type="NCBI Taxonomy" id="210409"/>
    <lineage>
        <taxon>Eukaryota</taxon>
        <taxon>Metazoa</taxon>
        <taxon>Ecdysozoa</taxon>
        <taxon>Arthropoda</taxon>
        <taxon>Crustacea</taxon>
        <taxon>Multicrustacea</taxon>
        <taxon>Malacostraca</taxon>
        <taxon>Eumalacostraca</taxon>
        <taxon>Eucarida</taxon>
        <taxon>Decapoda</taxon>
        <taxon>Pleocyemata</taxon>
        <taxon>Brachyura</taxon>
        <taxon>Eubrachyura</taxon>
        <taxon>Portunoidea</taxon>
        <taxon>Portunidae</taxon>
        <taxon>Portuninae</taxon>
        <taxon>Portunus</taxon>
    </lineage>
</organism>
<evidence type="ECO:0000313" key="1">
    <source>
        <dbReference type="EMBL" id="MPC47284.1"/>
    </source>
</evidence>
<accession>A0A5B7FSD0</accession>
<protein>
    <submittedName>
        <fullName evidence="1">Uncharacterized protein</fullName>
    </submittedName>
</protein>
<dbReference type="EMBL" id="VSRR010007653">
    <property type="protein sequence ID" value="MPC47284.1"/>
    <property type="molecule type" value="Genomic_DNA"/>
</dbReference>
<comment type="caution">
    <text evidence="1">The sequence shown here is derived from an EMBL/GenBank/DDBJ whole genome shotgun (WGS) entry which is preliminary data.</text>
</comment>
<sequence>MSGVGIHLGRWRLLTHVLVSIQMNKSNTSVEVYPTTSDMTKDLNLHLHAGCESDVLTTVLGPL</sequence>
<evidence type="ECO:0000313" key="2">
    <source>
        <dbReference type="Proteomes" id="UP000324222"/>
    </source>
</evidence>
<gene>
    <name evidence="1" type="ORF">E2C01_041027</name>
</gene>
<dbReference type="Proteomes" id="UP000324222">
    <property type="component" value="Unassembled WGS sequence"/>
</dbReference>